<dbReference type="eggNOG" id="COG5001">
    <property type="taxonomic scope" value="Bacteria"/>
</dbReference>
<dbReference type="SMART" id="SM00052">
    <property type="entry name" value="EAL"/>
    <property type="match status" value="1"/>
</dbReference>
<evidence type="ECO:0000313" key="5">
    <source>
        <dbReference type="Proteomes" id="UP000008139"/>
    </source>
</evidence>
<dbReference type="OrthoDB" id="9777298at2"/>
<organism evidence="4 5">
    <name type="scientific">Hippea maritima (strain ATCC 700847 / DSM 10411 / MH2)</name>
    <dbReference type="NCBI Taxonomy" id="760142"/>
    <lineage>
        <taxon>Bacteria</taxon>
        <taxon>Pseudomonadati</taxon>
        <taxon>Campylobacterota</taxon>
        <taxon>Desulfurellia</taxon>
        <taxon>Desulfurellales</taxon>
        <taxon>Hippeaceae</taxon>
        <taxon>Hippea</taxon>
    </lineage>
</organism>
<dbReference type="Proteomes" id="UP000008139">
    <property type="component" value="Chromosome"/>
</dbReference>
<dbReference type="SUPFAM" id="SSF141868">
    <property type="entry name" value="EAL domain-like"/>
    <property type="match status" value="1"/>
</dbReference>
<protein>
    <submittedName>
        <fullName evidence="4">Diguanylate cyclase/phosphodiesterase with PAS/PAC sensor(S)</fullName>
    </submittedName>
</protein>
<keyword evidence="5" id="KW-1185">Reference proteome</keyword>
<dbReference type="HOGENOM" id="CLU_000445_70_50_7"/>
<dbReference type="NCBIfam" id="TIGR00254">
    <property type="entry name" value="GGDEF"/>
    <property type="match status" value="1"/>
</dbReference>
<dbReference type="Gene3D" id="3.30.70.270">
    <property type="match status" value="1"/>
</dbReference>
<dbReference type="PANTHER" id="PTHR33121:SF71">
    <property type="entry name" value="OXYGEN SENSOR PROTEIN DOSP"/>
    <property type="match status" value="1"/>
</dbReference>
<dbReference type="SUPFAM" id="SSF55073">
    <property type="entry name" value="Nucleotide cyclase"/>
    <property type="match status" value="1"/>
</dbReference>
<dbReference type="InterPro" id="IPR043128">
    <property type="entry name" value="Rev_trsase/Diguanyl_cyclase"/>
</dbReference>
<dbReference type="Gene3D" id="3.20.20.450">
    <property type="entry name" value="EAL domain"/>
    <property type="match status" value="1"/>
</dbReference>
<dbReference type="CDD" id="cd00130">
    <property type="entry name" value="PAS"/>
    <property type="match status" value="1"/>
</dbReference>
<gene>
    <name evidence="4" type="ordered locus">Hipma_1311</name>
</gene>
<evidence type="ECO:0000259" key="1">
    <source>
        <dbReference type="PROSITE" id="PS50112"/>
    </source>
</evidence>
<dbReference type="InterPro" id="IPR001633">
    <property type="entry name" value="EAL_dom"/>
</dbReference>
<dbReference type="InterPro" id="IPR000160">
    <property type="entry name" value="GGDEF_dom"/>
</dbReference>
<reference evidence="4 5" key="1">
    <citation type="journal article" date="2011" name="Stand. Genomic Sci.">
        <title>Complete genome sequence of the thermophilic sulfur-reducer Hippea maritima type strain (MH(2)).</title>
        <authorList>
            <person name="Huntemann M."/>
            <person name="Lu M."/>
            <person name="Nolan M."/>
            <person name="Lapidus A."/>
            <person name="Lucas S."/>
            <person name="Hammon N."/>
            <person name="Deshpande S."/>
            <person name="Cheng J.F."/>
            <person name="Tapia R."/>
            <person name="Han C."/>
            <person name="Goodwin L."/>
            <person name="Pitluck S."/>
            <person name="Liolios K."/>
            <person name="Pagani I."/>
            <person name="Ivanova N."/>
            <person name="Ovchinikova G."/>
            <person name="Pati A."/>
            <person name="Chen A."/>
            <person name="Palaniappan K."/>
            <person name="Land M."/>
            <person name="Hauser L."/>
            <person name="Jeffries C.D."/>
            <person name="Detter J.C."/>
            <person name="Brambilla E.M."/>
            <person name="Rohde M."/>
            <person name="Spring S."/>
            <person name="Goker M."/>
            <person name="Woyke T."/>
            <person name="Bristow J."/>
            <person name="Eisen J.A."/>
            <person name="Markowitz V."/>
            <person name="Hugenholtz P."/>
            <person name="Kyrpides N.C."/>
            <person name="Klenk H.P."/>
            <person name="Mavromatis K."/>
        </authorList>
    </citation>
    <scope>NUCLEOTIDE SEQUENCE [LARGE SCALE GENOMIC DNA]</scope>
    <source>
        <strain evidence="5">ATCC 700847 / DSM 10411 / MH2</strain>
    </source>
</reference>
<name>F2LXF4_HIPMA</name>
<dbReference type="InParanoid" id="F2LXF4"/>
<dbReference type="SMART" id="SM00267">
    <property type="entry name" value="GGDEF"/>
    <property type="match status" value="1"/>
</dbReference>
<dbReference type="PROSITE" id="PS50112">
    <property type="entry name" value="PAS"/>
    <property type="match status" value="1"/>
</dbReference>
<dbReference type="Pfam" id="PF00563">
    <property type="entry name" value="EAL"/>
    <property type="match status" value="1"/>
</dbReference>
<evidence type="ECO:0000259" key="3">
    <source>
        <dbReference type="PROSITE" id="PS50887"/>
    </source>
</evidence>
<dbReference type="PROSITE" id="PS50883">
    <property type="entry name" value="EAL"/>
    <property type="match status" value="1"/>
</dbReference>
<dbReference type="AlphaFoldDB" id="F2LXF4"/>
<dbReference type="PANTHER" id="PTHR33121">
    <property type="entry name" value="CYCLIC DI-GMP PHOSPHODIESTERASE PDEF"/>
    <property type="match status" value="1"/>
</dbReference>
<dbReference type="NCBIfam" id="TIGR00229">
    <property type="entry name" value="sensory_box"/>
    <property type="match status" value="1"/>
</dbReference>
<dbReference type="STRING" id="760142.Hipma_1311"/>
<dbReference type="Gene3D" id="3.30.450.20">
    <property type="entry name" value="PAS domain"/>
    <property type="match status" value="1"/>
</dbReference>
<evidence type="ECO:0000313" key="4">
    <source>
        <dbReference type="EMBL" id="AEA34268.1"/>
    </source>
</evidence>
<feature type="domain" description="GGDEF" evidence="3">
    <location>
        <begin position="120"/>
        <end position="253"/>
    </location>
</feature>
<reference evidence="5" key="2">
    <citation type="submission" date="2011-03" db="EMBL/GenBank/DDBJ databases">
        <title>The complete genome of Hippea maritima DSM 10411.</title>
        <authorList>
            <consortium name="US DOE Joint Genome Institute (JGI-PGF)"/>
            <person name="Lucas S."/>
            <person name="Copeland A."/>
            <person name="Lapidus A."/>
            <person name="Bruce D."/>
            <person name="Goodwin L."/>
            <person name="Pitluck S."/>
            <person name="Peters L."/>
            <person name="Kyrpides N."/>
            <person name="Mavromatis K."/>
            <person name="Pagani I."/>
            <person name="Ivanova N."/>
            <person name="Mikhailova N."/>
            <person name="Lu M."/>
            <person name="Detter J.C."/>
            <person name="Tapia R."/>
            <person name="Han C."/>
            <person name="Land M."/>
            <person name="Hauser L."/>
            <person name="Markowitz V."/>
            <person name="Cheng J.-F."/>
            <person name="Hugenholtz P."/>
            <person name="Woyke T."/>
            <person name="Wu D."/>
            <person name="Spring S."/>
            <person name="Schroeder M."/>
            <person name="Brambilla E."/>
            <person name="Klenk H.-P."/>
            <person name="Eisen J.A."/>
        </authorList>
    </citation>
    <scope>NUCLEOTIDE SEQUENCE [LARGE SCALE GENOMIC DNA]</scope>
    <source>
        <strain evidence="5">ATCC 700847 / DSM 10411 / MH2</strain>
    </source>
</reference>
<dbReference type="CDD" id="cd01948">
    <property type="entry name" value="EAL"/>
    <property type="match status" value="1"/>
</dbReference>
<evidence type="ECO:0000259" key="2">
    <source>
        <dbReference type="PROSITE" id="PS50883"/>
    </source>
</evidence>
<dbReference type="InterPro" id="IPR029787">
    <property type="entry name" value="Nucleotide_cyclase"/>
</dbReference>
<dbReference type="Pfam" id="PF00990">
    <property type="entry name" value="GGDEF"/>
    <property type="match status" value="1"/>
</dbReference>
<proteinExistence type="predicted"/>
<dbReference type="PROSITE" id="PS50887">
    <property type="entry name" value="GGDEF"/>
    <property type="match status" value="1"/>
</dbReference>
<dbReference type="InterPro" id="IPR050706">
    <property type="entry name" value="Cyclic-di-GMP_PDE-like"/>
</dbReference>
<dbReference type="CDD" id="cd01949">
    <property type="entry name" value="GGDEF"/>
    <property type="match status" value="1"/>
</dbReference>
<dbReference type="InterPro" id="IPR035965">
    <property type="entry name" value="PAS-like_dom_sf"/>
</dbReference>
<dbReference type="KEGG" id="hmr:Hipma_1311"/>
<sequence>MLGYSKKDIIGMSIKEIIHQDDKKILNYLTKQTFASSGDYIVVKLKTKRGEFKKAILHISKIATPQTYIIATGKDITQNTELQRIIENTLKRDPLTNLLNRYAFIDASEEYLERAKYQDKLSSIIVIKPIKFSQINEVMGFENGNKILIEISNRIKNFLRKYDLVAKLESSKFAVLLKDIAREEDIFVISIDLIKELARPYYVNNRKLNISFNIGISMFPIDSNDAKDLLEKAEIALIDARLKGENAIGFYKENLKSETERKLQINQDFPEALSNKEFKLYFQPYFDIESKRIVGAEVLVRWIKNGVTIPPSEFIPVLEQTRNIVKLEDYVIKETIAFIEEFKNKLNLIPLSVNLSPTSLMDDDFIDKLISMAGKLSQFINIEITERLFLDKLNKAKSLLKKLRAKGFRIYIDDFGTGYSSLSYLSSLPIDCIKIDISFVKKILEDEKTKAIVKTIIYLAKQLNLFTIAEGIETEKHLTALKEMGCQIAQGFLLSKPLPKEDFLNLLKNH</sequence>
<dbReference type="InterPro" id="IPR035919">
    <property type="entry name" value="EAL_sf"/>
</dbReference>
<accession>F2LXF4</accession>
<feature type="domain" description="PAS" evidence="1">
    <location>
        <begin position="1"/>
        <end position="37"/>
    </location>
</feature>
<feature type="domain" description="EAL" evidence="2">
    <location>
        <begin position="262"/>
        <end position="510"/>
    </location>
</feature>
<dbReference type="SUPFAM" id="SSF55785">
    <property type="entry name" value="PYP-like sensor domain (PAS domain)"/>
    <property type="match status" value="1"/>
</dbReference>
<dbReference type="GO" id="GO:0071111">
    <property type="term" value="F:cyclic-guanylate-specific phosphodiesterase activity"/>
    <property type="evidence" value="ECO:0007669"/>
    <property type="project" value="InterPro"/>
</dbReference>
<dbReference type="EMBL" id="CP002606">
    <property type="protein sequence ID" value="AEA34268.1"/>
    <property type="molecule type" value="Genomic_DNA"/>
</dbReference>
<dbReference type="InterPro" id="IPR000014">
    <property type="entry name" value="PAS"/>
</dbReference>